<accession>G1XL25</accession>
<dbReference type="RefSeq" id="XP_011125187.1">
    <property type="nucleotide sequence ID" value="XM_011126885.1"/>
</dbReference>
<dbReference type="OrthoDB" id="6359816at2759"/>
<dbReference type="Gene3D" id="3.30.710.10">
    <property type="entry name" value="Potassium Channel Kv1.1, Chain A"/>
    <property type="match status" value="1"/>
</dbReference>
<feature type="domain" description="BTB" evidence="1">
    <location>
        <begin position="20"/>
        <end position="83"/>
    </location>
</feature>
<dbReference type="InParanoid" id="G1XL25"/>
<comment type="caution">
    <text evidence="2">The sequence shown here is derived from an EMBL/GenBank/DDBJ whole genome shotgun (WGS) entry which is preliminary data.</text>
</comment>
<keyword evidence="3" id="KW-1185">Reference proteome</keyword>
<evidence type="ECO:0000259" key="1">
    <source>
        <dbReference type="PROSITE" id="PS50097"/>
    </source>
</evidence>
<dbReference type="HOGENOM" id="CLU_1239869_0_0_1"/>
<protein>
    <recommendedName>
        <fullName evidence="1">BTB domain-containing protein</fullName>
    </recommendedName>
</protein>
<evidence type="ECO:0000313" key="2">
    <source>
        <dbReference type="EMBL" id="EGX46031.1"/>
    </source>
</evidence>
<dbReference type="Pfam" id="PF00651">
    <property type="entry name" value="BTB"/>
    <property type="match status" value="1"/>
</dbReference>
<proteinExistence type="predicted"/>
<dbReference type="InterPro" id="IPR000210">
    <property type="entry name" value="BTB/POZ_dom"/>
</dbReference>
<dbReference type="GeneID" id="22896084"/>
<name>G1XL25_ARTOA</name>
<dbReference type="SUPFAM" id="SSF54695">
    <property type="entry name" value="POZ domain"/>
    <property type="match status" value="1"/>
</dbReference>
<gene>
    <name evidence="2" type="ORF">AOL_s00110g195</name>
</gene>
<dbReference type="AlphaFoldDB" id="G1XL25"/>
<evidence type="ECO:0000313" key="3">
    <source>
        <dbReference type="Proteomes" id="UP000008784"/>
    </source>
</evidence>
<dbReference type="InterPro" id="IPR011333">
    <property type="entry name" value="SKP1/BTB/POZ_sf"/>
</dbReference>
<reference evidence="2 3" key="1">
    <citation type="journal article" date="2011" name="PLoS Pathog.">
        <title>Genomic and proteomic analyses of the fungus Arthrobotrys oligospora provide insights into nematode-trap formation.</title>
        <authorList>
            <person name="Yang J."/>
            <person name="Wang L."/>
            <person name="Ji X."/>
            <person name="Feng Y."/>
            <person name="Li X."/>
            <person name="Zou C."/>
            <person name="Xu J."/>
            <person name="Ren Y."/>
            <person name="Mi Q."/>
            <person name="Wu J."/>
            <person name="Liu S."/>
            <person name="Liu Y."/>
            <person name="Huang X."/>
            <person name="Wang H."/>
            <person name="Niu X."/>
            <person name="Li J."/>
            <person name="Liang L."/>
            <person name="Luo Y."/>
            <person name="Ji K."/>
            <person name="Zhou W."/>
            <person name="Yu Z."/>
            <person name="Li G."/>
            <person name="Liu Y."/>
            <person name="Li L."/>
            <person name="Qiao M."/>
            <person name="Feng L."/>
            <person name="Zhang K.-Q."/>
        </authorList>
    </citation>
    <scope>NUCLEOTIDE SEQUENCE [LARGE SCALE GENOMIC DNA]</scope>
    <source>
        <strain evidence="3">ATCC 24927 / CBS 115.81 / DSM 1491</strain>
    </source>
</reference>
<dbReference type="Proteomes" id="UP000008784">
    <property type="component" value="Unassembled WGS sequence"/>
</dbReference>
<dbReference type="PROSITE" id="PS50097">
    <property type="entry name" value="BTB"/>
    <property type="match status" value="1"/>
</dbReference>
<organism evidence="2 3">
    <name type="scientific">Arthrobotrys oligospora (strain ATCC 24927 / CBS 115.81 / DSM 1491)</name>
    <name type="common">Nematode-trapping fungus</name>
    <name type="synonym">Didymozoophaga oligospora</name>
    <dbReference type="NCBI Taxonomy" id="756982"/>
    <lineage>
        <taxon>Eukaryota</taxon>
        <taxon>Fungi</taxon>
        <taxon>Dikarya</taxon>
        <taxon>Ascomycota</taxon>
        <taxon>Pezizomycotina</taxon>
        <taxon>Orbiliomycetes</taxon>
        <taxon>Orbiliales</taxon>
        <taxon>Orbiliaceae</taxon>
        <taxon>Orbilia</taxon>
        <taxon>Orbilia oligospora</taxon>
    </lineage>
</organism>
<dbReference type="EMBL" id="ADOT01000195">
    <property type="protein sequence ID" value="EGX46031.1"/>
    <property type="molecule type" value="Genomic_DNA"/>
</dbReference>
<sequence>MAESENNISYQKYFNNADYADILVTLGFTAPKISFPMHQIIVYTTSEYFKQLCDEKETSETGTKLLSFDMSLEAFQIIAAWVYGYGEESFKSQIDTQVIREALSGLGASDMTQSQEMEDLRVGLVKHLFRLELNIVASGNGGSRTKLEVLEDICEFSVHYDRNMLKNLVKQNIPGLRASEQWLNDLHLKPSAAAVLAASVLIDIHQQGLDQRFCIGCTLAMNV</sequence>